<gene>
    <name evidence="2" type="ORF">QG37_06509</name>
</gene>
<organism evidence="2 3">
    <name type="scientific">Candidozyma auris</name>
    <name type="common">Yeast</name>
    <name type="synonym">Candida auris</name>
    <dbReference type="NCBI Taxonomy" id="498019"/>
    <lineage>
        <taxon>Eukaryota</taxon>
        <taxon>Fungi</taxon>
        <taxon>Dikarya</taxon>
        <taxon>Ascomycota</taxon>
        <taxon>Saccharomycotina</taxon>
        <taxon>Pichiomycetes</taxon>
        <taxon>Metschnikowiaceae</taxon>
        <taxon>Candidozyma</taxon>
    </lineage>
</organism>
<keyword evidence="1" id="KW-0472">Membrane</keyword>
<dbReference type="VEuPathDB" id="FungiDB:CJJ09_000331"/>
<evidence type="ECO:0000313" key="2">
    <source>
        <dbReference type="EMBL" id="KND97098.1"/>
    </source>
</evidence>
<keyword evidence="1" id="KW-1133">Transmembrane helix</keyword>
<protein>
    <submittedName>
        <fullName evidence="2">Uncharacterized protein</fullName>
    </submittedName>
</protein>
<feature type="transmembrane region" description="Helical" evidence="1">
    <location>
        <begin position="12"/>
        <end position="33"/>
    </location>
</feature>
<dbReference type="VEuPathDB" id="FungiDB:CJI96_0002308"/>
<comment type="caution">
    <text evidence="2">The sequence shown here is derived from an EMBL/GenBank/DDBJ whole genome shotgun (WGS) entry which is preliminary data.</text>
</comment>
<dbReference type="Proteomes" id="UP000037122">
    <property type="component" value="Unassembled WGS sequence"/>
</dbReference>
<dbReference type="VEuPathDB" id="FungiDB:CJJ07_002813"/>
<evidence type="ECO:0000313" key="3">
    <source>
        <dbReference type="Proteomes" id="UP000037122"/>
    </source>
</evidence>
<dbReference type="VEuPathDB" id="FungiDB:QG37_06509"/>
<keyword evidence="1" id="KW-0812">Transmembrane</keyword>
<evidence type="ECO:0000256" key="1">
    <source>
        <dbReference type="SAM" id="Phobius"/>
    </source>
</evidence>
<dbReference type="VEuPathDB" id="FungiDB:CJI97_003849"/>
<dbReference type="AlphaFoldDB" id="A0A0L0NST7"/>
<dbReference type="VEuPathDB" id="FungiDB:B9J08_003777"/>
<feature type="transmembrane region" description="Helical" evidence="1">
    <location>
        <begin position="45"/>
        <end position="65"/>
    </location>
</feature>
<sequence length="111" mass="12957">MEKITIPRYRVISVCFLVMVAMTGLQIGCIVEIQRMKASFTSGNLVLLMFVDIFSLMTLIFTLCFHGGEIYLFRRNLHWQINRKSFQRGHRIGEAQDASLNLQKLERAYLR</sequence>
<dbReference type="EMBL" id="LGST01000044">
    <property type="protein sequence ID" value="KND97098.1"/>
    <property type="molecule type" value="Genomic_DNA"/>
</dbReference>
<proteinExistence type="predicted"/>
<accession>A0A0L0NST7</accession>
<name>A0A0L0NST7_CANAR</name>
<reference evidence="3" key="1">
    <citation type="journal article" date="2015" name="BMC Genomics">
        <title>Draft genome of a commonly misdiagnosed multidrug resistant pathogen Candida auris.</title>
        <authorList>
            <person name="Chatterjee S."/>
            <person name="Alampalli S.V."/>
            <person name="Nageshan R.K."/>
            <person name="Chettiar S.T."/>
            <person name="Joshi S."/>
            <person name="Tatu U.S."/>
        </authorList>
    </citation>
    <scope>NUCLEOTIDE SEQUENCE [LARGE SCALE GENOMIC DNA]</scope>
    <source>
        <strain evidence="3">6684</strain>
    </source>
</reference>